<gene>
    <name evidence="4" type="ORF">C1H66_08400</name>
</gene>
<dbReference type="InterPro" id="IPR002477">
    <property type="entry name" value="Peptidoglycan-bd-like"/>
</dbReference>
<keyword evidence="2" id="KW-0812">Transmembrane</keyword>
<organism evidence="4 5">
    <name type="scientific">Halomonas heilongjiangensis</name>
    <dbReference type="NCBI Taxonomy" id="1387883"/>
    <lineage>
        <taxon>Bacteria</taxon>
        <taxon>Pseudomonadati</taxon>
        <taxon>Pseudomonadota</taxon>
        <taxon>Gammaproteobacteria</taxon>
        <taxon>Oceanospirillales</taxon>
        <taxon>Halomonadaceae</taxon>
        <taxon>Halomonas</taxon>
    </lineage>
</organism>
<name>A0A2N7TPI7_9GAMM</name>
<evidence type="ECO:0000259" key="3">
    <source>
        <dbReference type="Pfam" id="PF01471"/>
    </source>
</evidence>
<evidence type="ECO:0000256" key="2">
    <source>
        <dbReference type="SAM" id="Phobius"/>
    </source>
</evidence>
<dbReference type="SMART" id="SM00671">
    <property type="entry name" value="SEL1"/>
    <property type="match status" value="1"/>
</dbReference>
<dbReference type="InterPro" id="IPR011990">
    <property type="entry name" value="TPR-like_helical_dom_sf"/>
</dbReference>
<feature type="compositionally biased region" description="Polar residues" evidence="1">
    <location>
        <begin position="171"/>
        <end position="188"/>
    </location>
</feature>
<dbReference type="SUPFAM" id="SSF81901">
    <property type="entry name" value="HCP-like"/>
    <property type="match status" value="1"/>
</dbReference>
<dbReference type="AlphaFoldDB" id="A0A2N7TPI7"/>
<dbReference type="PANTHER" id="PTHR11102">
    <property type="entry name" value="SEL-1-LIKE PROTEIN"/>
    <property type="match status" value="1"/>
</dbReference>
<dbReference type="InterPro" id="IPR036366">
    <property type="entry name" value="PGBDSf"/>
</dbReference>
<dbReference type="OrthoDB" id="2080452at2"/>
<feature type="domain" description="Peptidoglycan binding-like" evidence="3">
    <location>
        <begin position="204"/>
        <end position="258"/>
    </location>
</feature>
<reference evidence="4 5" key="1">
    <citation type="submission" date="2018-01" db="EMBL/GenBank/DDBJ databases">
        <title>Halomonas endophytica sp. nov., isolated from storage liquid in the stems of Populus euphratica.</title>
        <authorList>
            <person name="Chen C."/>
        </authorList>
    </citation>
    <scope>NUCLEOTIDE SEQUENCE [LARGE SCALE GENOMIC DNA]</scope>
    <source>
        <strain evidence="4 5">DSM 26881</strain>
    </source>
</reference>
<evidence type="ECO:0000256" key="1">
    <source>
        <dbReference type="SAM" id="MobiDB-lite"/>
    </source>
</evidence>
<dbReference type="Proteomes" id="UP000235346">
    <property type="component" value="Unassembled WGS sequence"/>
</dbReference>
<dbReference type="PANTHER" id="PTHR11102:SF160">
    <property type="entry name" value="ERAD-ASSOCIATED E3 UBIQUITIN-PROTEIN LIGASE COMPONENT HRD3"/>
    <property type="match status" value="1"/>
</dbReference>
<protein>
    <recommendedName>
        <fullName evidence="3">Peptidoglycan binding-like domain-containing protein</fullName>
    </recommendedName>
</protein>
<comment type="caution">
    <text evidence="4">The sequence shown here is derived from an EMBL/GenBank/DDBJ whole genome shotgun (WGS) entry which is preliminary data.</text>
</comment>
<feature type="region of interest" description="Disordered" evidence="1">
    <location>
        <begin position="171"/>
        <end position="203"/>
    </location>
</feature>
<proteinExistence type="predicted"/>
<dbReference type="Gene3D" id="1.10.101.10">
    <property type="entry name" value="PGBD-like superfamily/PGBD"/>
    <property type="match status" value="1"/>
</dbReference>
<dbReference type="EMBL" id="PNRE01000036">
    <property type="protein sequence ID" value="PMR70100.1"/>
    <property type="molecule type" value="Genomic_DNA"/>
</dbReference>
<sequence length="505" mass="55905">MRRRGKLHEQHHLYRRRNRHRVGDSLRSRSALRQATREVDWQDSTVKPGGCRPKTPFTGDAPVTIIKGFVFLLFLFGHIALASADYRYTDALQSYERQEYRQALQMFDRLATTGDADAQYMLGQMHEAGQGTPQDFVEAHKWYNLAAARGHRHAAAARDAVAARMTAQQISEAQQTARTWQPRATPSGSAPEPSPPVESLSGQQLVAEVQRELNRLGYDAGPVDGLMGTRSRNAIRDYQGTVGLAQDGQPTTALLARLRQTGREPAATVPPEPEPTPARRVALDDAFSDGDFRRNPPWTVLSGRFDIDDGGLRSIVEKPQVVTPASPTLRPERPEEIGLAMLQLILEQAGGLSREAASPEAAEVEFGDAARIFVHAPVDNAFRLELELASYQRPGSLELGLFQGNQPGGGYRLVYNPGSRPGLSLVRMTADGGEVIASSEGTLDLEDGRFHMLSWARDESGNMQVWVDGRRVLQAHDLRLRQGFQGFVLVNHGGDYNLRRVRLEH</sequence>
<dbReference type="SUPFAM" id="SSF47090">
    <property type="entry name" value="PGBD-like"/>
    <property type="match status" value="1"/>
</dbReference>
<dbReference type="InterPro" id="IPR006597">
    <property type="entry name" value="Sel1-like"/>
</dbReference>
<dbReference type="Pfam" id="PF08238">
    <property type="entry name" value="Sel1"/>
    <property type="match status" value="1"/>
</dbReference>
<feature type="transmembrane region" description="Helical" evidence="2">
    <location>
        <begin position="64"/>
        <end position="84"/>
    </location>
</feature>
<keyword evidence="2" id="KW-0472">Membrane</keyword>
<evidence type="ECO:0000313" key="5">
    <source>
        <dbReference type="Proteomes" id="UP000235346"/>
    </source>
</evidence>
<accession>A0A2N7TPI7</accession>
<dbReference type="InterPro" id="IPR036365">
    <property type="entry name" value="PGBD-like_sf"/>
</dbReference>
<keyword evidence="5" id="KW-1185">Reference proteome</keyword>
<dbReference type="Gene3D" id="1.25.40.10">
    <property type="entry name" value="Tetratricopeptide repeat domain"/>
    <property type="match status" value="1"/>
</dbReference>
<dbReference type="InterPro" id="IPR050767">
    <property type="entry name" value="Sel1_AlgK"/>
</dbReference>
<dbReference type="Gene3D" id="2.60.120.560">
    <property type="entry name" value="Exo-inulinase, domain 1"/>
    <property type="match status" value="1"/>
</dbReference>
<evidence type="ECO:0000313" key="4">
    <source>
        <dbReference type="EMBL" id="PMR70100.1"/>
    </source>
</evidence>
<keyword evidence="2" id="KW-1133">Transmembrane helix</keyword>
<dbReference type="Pfam" id="PF01471">
    <property type="entry name" value="PG_binding_1"/>
    <property type="match status" value="1"/>
</dbReference>